<evidence type="ECO:0000256" key="11">
    <source>
        <dbReference type="SAM" id="Phobius"/>
    </source>
</evidence>
<feature type="transmembrane region" description="Helical" evidence="11">
    <location>
        <begin position="745"/>
        <end position="767"/>
    </location>
</feature>
<dbReference type="PANTHER" id="PTHR23071:SF1">
    <property type="entry name" value="GPI ETHANOLAMINE PHOSPHATE TRANSFERASE 3"/>
    <property type="match status" value="1"/>
</dbReference>
<feature type="transmembrane region" description="Helical" evidence="11">
    <location>
        <begin position="466"/>
        <end position="489"/>
    </location>
</feature>
<dbReference type="Pfam" id="PF01663">
    <property type="entry name" value="Phosphodiest"/>
    <property type="match status" value="1"/>
</dbReference>
<dbReference type="AlphaFoldDB" id="A0A9P5MPN1"/>
<comment type="caution">
    <text evidence="12">The sequence shown here is derived from an EMBL/GenBank/DDBJ whole genome shotgun (WGS) entry which is preliminary data.</text>
</comment>
<dbReference type="Gene3D" id="3.40.720.10">
    <property type="entry name" value="Alkaline Phosphatase, subunit A"/>
    <property type="match status" value="1"/>
</dbReference>
<accession>A0A9P5MPN1</accession>
<reference evidence="12" key="1">
    <citation type="submission" date="2019-10" db="EMBL/GenBank/DDBJ databases">
        <authorList>
            <consortium name="DOE Joint Genome Institute"/>
            <person name="Kuo A."/>
            <person name="Miyauchi S."/>
            <person name="Kiss E."/>
            <person name="Drula E."/>
            <person name="Kohler A."/>
            <person name="Sanchez-Garcia M."/>
            <person name="Andreopoulos B."/>
            <person name="Barry K.W."/>
            <person name="Bonito G."/>
            <person name="Buee M."/>
            <person name="Carver A."/>
            <person name="Chen C."/>
            <person name="Cichocki N."/>
            <person name="Clum A."/>
            <person name="Culley D."/>
            <person name="Crous P.W."/>
            <person name="Fauchery L."/>
            <person name="Girlanda M."/>
            <person name="Hayes R."/>
            <person name="Keri Z."/>
            <person name="LaButti K."/>
            <person name="Lipzen A."/>
            <person name="Lombard V."/>
            <person name="Magnuson J."/>
            <person name="Maillard F."/>
            <person name="Morin E."/>
            <person name="Murat C."/>
            <person name="Nolan M."/>
            <person name="Ohm R."/>
            <person name="Pangilinan J."/>
            <person name="Pereira M."/>
            <person name="Perotto S."/>
            <person name="Peter M."/>
            <person name="Riley R."/>
            <person name="Sitrit Y."/>
            <person name="Stielow B."/>
            <person name="Szollosi G."/>
            <person name="Zifcakova L."/>
            <person name="Stursova M."/>
            <person name="Spatafora J.W."/>
            <person name="Tedersoo L."/>
            <person name="Vaario L.-M."/>
            <person name="Yamada A."/>
            <person name="Yan M."/>
            <person name="Wang P."/>
            <person name="Xu J."/>
            <person name="Bruns T."/>
            <person name="Baldrian P."/>
            <person name="Vilgalys R."/>
            <person name="Henrissat B."/>
            <person name="Grigoriev I.V."/>
            <person name="Hibbett D."/>
            <person name="Nagy L.G."/>
            <person name="Martin F.M."/>
        </authorList>
    </citation>
    <scope>NUCLEOTIDE SEQUENCE</scope>
    <source>
        <strain evidence="12">Prilba</strain>
    </source>
</reference>
<dbReference type="InterPro" id="IPR002591">
    <property type="entry name" value="Phosphodiest/P_Trfase"/>
</dbReference>
<evidence type="ECO:0000256" key="5">
    <source>
        <dbReference type="ARBA" id="ARBA00022679"/>
    </source>
</evidence>
<comment type="similarity">
    <text evidence="3">Belongs to the PIGG/PIGN/PIGO family. PIGO subfamily.</text>
</comment>
<organism evidence="12 13">
    <name type="scientific">Russula ochroleuca</name>
    <dbReference type="NCBI Taxonomy" id="152965"/>
    <lineage>
        <taxon>Eukaryota</taxon>
        <taxon>Fungi</taxon>
        <taxon>Dikarya</taxon>
        <taxon>Basidiomycota</taxon>
        <taxon>Agaricomycotina</taxon>
        <taxon>Agaricomycetes</taxon>
        <taxon>Russulales</taxon>
        <taxon>Russulaceae</taxon>
        <taxon>Russula</taxon>
    </lineage>
</organism>
<evidence type="ECO:0000256" key="6">
    <source>
        <dbReference type="ARBA" id="ARBA00022692"/>
    </source>
</evidence>
<feature type="transmembrane region" description="Helical" evidence="11">
    <location>
        <begin position="980"/>
        <end position="1002"/>
    </location>
</feature>
<keyword evidence="13" id="KW-1185">Reference proteome</keyword>
<dbReference type="GO" id="GO:0005789">
    <property type="term" value="C:endoplasmic reticulum membrane"/>
    <property type="evidence" value="ECO:0007669"/>
    <property type="project" value="UniProtKB-SubCell"/>
</dbReference>
<dbReference type="InterPro" id="IPR037675">
    <property type="entry name" value="PIG-O_N"/>
</dbReference>
<evidence type="ECO:0000256" key="10">
    <source>
        <dbReference type="ARBA" id="ARBA00023180"/>
    </source>
</evidence>
<comment type="subcellular location">
    <subcellularLocation>
        <location evidence="1">Endoplasmic reticulum membrane</location>
        <topology evidence="1">Multi-pass membrane protein</topology>
    </subcellularLocation>
</comment>
<dbReference type="CDD" id="cd16023">
    <property type="entry name" value="GPI_EPT_3"/>
    <property type="match status" value="1"/>
</dbReference>
<evidence type="ECO:0000256" key="8">
    <source>
        <dbReference type="ARBA" id="ARBA00022989"/>
    </source>
</evidence>
<comment type="pathway">
    <text evidence="2">Glycolipid biosynthesis; glycosylphosphatidylinositol-anchor biosynthesis.</text>
</comment>
<evidence type="ECO:0000256" key="7">
    <source>
        <dbReference type="ARBA" id="ARBA00022824"/>
    </source>
</evidence>
<dbReference type="OrthoDB" id="272139at2759"/>
<dbReference type="PANTHER" id="PTHR23071">
    <property type="entry name" value="PHOSPHATIDYLINOSITOL GLYCAN"/>
    <property type="match status" value="1"/>
</dbReference>
<feature type="transmembrane region" description="Helical" evidence="11">
    <location>
        <begin position="555"/>
        <end position="574"/>
    </location>
</feature>
<dbReference type="Proteomes" id="UP000759537">
    <property type="component" value="Unassembled WGS sequence"/>
</dbReference>
<evidence type="ECO:0008006" key="14">
    <source>
        <dbReference type="Google" id="ProtNLM"/>
    </source>
</evidence>
<feature type="transmembrane region" description="Helical" evidence="11">
    <location>
        <begin position="528"/>
        <end position="549"/>
    </location>
</feature>
<keyword evidence="7" id="KW-0256">Endoplasmic reticulum</keyword>
<protein>
    <recommendedName>
        <fullName evidence="14">GPI ethanolamine phosphate transferase 3</fullName>
    </recommendedName>
</protein>
<evidence type="ECO:0000256" key="2">
    <source>
        <dbReference type="ARBA" id="ARBA00004687"/>
    </source>
</evidence>
<evidence type="ECO:0000256" key="9">
    <source>
        <dbReference type="ARBA" id="ARBA00023136"/>
    </source>
</evidence>
<dbReference type="GO" id="GO:0051377">
    <property type="term" value="F:mannose-ethanolamine phosphotransferase activity"/>
    <property type="evidence" value="ECO:0007669"/>
    <property type="project" value="InterPro"/>
</dbReference>
<feature type="transmembrane region" description="Helical" evidence="11">
    <location>
        <begin position="773"/>
        <end position="791"/>
    </location>
</feature>
<dbReference type="InterPro" id="IPR017850">
    <property type="entry name" value="Alkaline_phosphatase_core_sf"/>
</dbReference>
<reference evidence="12" key="2">
    <citation type="journal article" date="2020" name="Nat. Commun.">
        <title>Large-scale genome sequencing of mycorrhizal fungi provides insights into the early evolution of symbiotic traits.</title>
        <authorList>
            <person name="Miyauchi S."/>
            <person name="Kiss E."/>
            <person name="Kuo A."/>
            <person name="Drula E."/>
            <person name="Kohler A."/>
            <person name="Sanchez-Garcia M."/>
            <person name="Morin E."/>
            <person name="Andreopoulos B."/>
            <person name="Barry K.W."/>
            <person name="Bonito G."/>
            <person name="Buee M."/>
            <person name="Carver A."/>
            <person name="Chen C."/>
            <person name="Cichocki N."/>
            <person name="Clum A."/>
            <person name="Culley D."/>
            <person name="Crous P.W."/>
            <person name="Fauchery L."/>
            <person name="Girlanda M."/>
            <person name="Hayes R.D."/>
            <person name="Keri Z."/>
            <person name="LaButti K."/>
            <person name="Lipzen A."/>
            <person name="Lombard V."/>
            <person name="Magnuson J."/>
            <person name="Maillard F."/>
            <person name="Murat C."/>
            <person name="Nolan M."/>
            <person name="Ohm R.A."/>
            <person name="Pangilinan J."/>
            <person name="Pereira M.F."/>
            <person name="Perotto S."/>
            <person name="Peter M."/>
            <person name="Pfister S."/>
            <person name="Riley R."/>
            <person name="Sitrit Y."/>
            <person name="Stielow J.B."/>
            <person name="Szollosi G."/>
            <person name="Zifcakova L."/>
            <person name="Stursova M."/>
            <person name="Spatafora J.W."/>
            <person name="Tedersoo L."/>
            <person name="Vaario L.M."/>
            <person name="Yamada A."/>
            <person name="Yan M."/>
            <person name="Wang P."/>
            <person name="Xu J."/>
            <person name="Bruns T."/>
            <person name="Baldrian P."/>
            <person name="Vilgalys R."/>
            <person name="Dunand C."/>
            <person name="Henrissat B."/>
            <person name="Grigoriev I.V."/>
            <person name="Hibbett D."/>
            <person name="Nagy L.G."/>
            <person name="Martin F.M."/>
        </authorList>
    </citation>
    <scope>NUCLEOTIDE SEQUENCE</scope>
    <source>
        <strain evidence="12">Prilba</strain>
    </source>
</reference>
<evidence type="ECO:0000313" key="12">
    <source>
        <dbReference type="EMBL" id="KAF8465159.1"/>
    </source>
</evidence>
<evidence type="ECO:0000256" key="3">
    <source>
        <dbReference type="ARBA" id="ARBA00008695"/>
    </source>
</evidence>
<evidence type="ECO:0000313" key="13">
    <source>
        <dbReference type="Proteomes" id="UP000759537"/>
    </source>
</evidence>
<dbReference type="EMBL" id="WHVB01000049">
    <property type="protein sequence ID" value="KAF8465159.1"/>
    <property type="molecule type" value="Genomic_DNA"/>
</dbReference>
<feature type="transmembrane region" description="Helical" evidence="11">
    <location>
        <begin position="581"/>
        <end position="600"/>
    </location>
</feature>
<keyword evidence="6 11" id="KW-0812">Transmembrane</keyword>
<feature type="transmembrane region" description="Helical" evidence="11">
    <location>
        <begin position="626"/>
        <end position="643"/>
    </location>
</feature>
<feature type="transmembrane region" description="Helical" evidence="11">
    <location>
        <begin position="951"/>
        <end position="968"/>
    </location>
</feature>
<sequence length="1038" mass="112920">MVTMFRTSWILLYLTFLHLVGIYLFTRGFLLSRLSLSTVASCTDPAFPCTLKPTHKRAVLLIIDSLRFDFLSPHPPEPHSPYHHNVLTIPRELTAKQPRNSFLFNAHADPPTVTLQRIKALVTGSLPTFVDIGHNFGGASIAEDSIIQQLQLANKSIAFMGDDTWLTVFPTAFHPEMSHDFDSFNVEDLHTVDNGVIANLFPLLTNSTHAHSWDFLIGHFLGVDHVGHRVGPDHPTMRGKQQQMNDVLKRVVDALDKDTLLVVLGDHGMDRKGDHGGDGDLEVSSGLWIYSKGPALSSKNQPTLNLPHKTFPGEPSPHRWVQQIDLVPTLSLLLGLPIPFNNLGTVIPELFWRDRSGSEYTKALDINARQVHAYLDTYRNSPSGGELDGMWIALEEYWARFRSGRPKEKPEAAVDYNRLALETCRSLWARFNPALMVGGLGVIALSLIVGWGIYERSHSLGEWEIWTTSLVGMIGLSTGAGAALAAVAHTLVGRFKLLDGITLYQSVLFGASVSSGVRVLISAPPKLRISWTTPILLLHSIAFLSNSYVFWEDRIVPFFLLFTLVPPLLTAMSAPTARLRYRILTFAAIFAGCVRLVSISTVCREEQQPWCNVTFFSGSGAAEPPVLVRFLLIPAAVLVPYGIRRVLAMSRSDNGIASLVLPYVLPPALITGSVYWLLEWLDASGVYEYPAFLDLRWARSTLAWTSVVAVLCGIALWILVPVALHISSERTGAGASQKTEVRVLGFANAYGAPFAVLWALFLAPVWLAAQPSAQISLALITIALFAHLELIDAVRDARALQASFAANPAGALARLQQGGTTTEVAHEQGVVAVTLDEVVPLALLARLAFFASGHQATLSSIQWKSAFVLTSTVSYPLSPLLVILNSFGPTTLVALAASLIGIWNVAPLSVVPDAPPTPDRGTTPAPEAPPKSQAQVAMLAAVRAALGTSQYFGGLLLGSALSAALLRRHLMVWKVFAPRYMLGAVELLCVDVVVLVGLWLGVGRIVKRITRVFELPAPKAGSSGGSTDGQQLVKNDRI</sequence>
<keyword evidence="10" id="KW-0325">Glycoprotein</keyword>
<name>A0A9P5MPN1_9AGAM</name>
<feature type="transmembrane region" description="Helical" evidence="11">
    <location>
        <begin position="702"/>
        <end position="724"/>
    </location>
</feature>
<evidence type="ECO:0000256" key="4">
    <source>
        <dbReference type="ARBA" id="ARBA00022502"/>
    </source>
</evidence>
<gene>
    <name evidence="12" type="ORF">DFH94DRAFT_360992</name>
</gene>
<keyword evidence="9 11" id="KW-0472">Membrane</keyword>
<keyword evidence="4" id="KW-0337">GPI-anchor biosynthesis</keyword>
<keyword evidence="8 11" id="KW-1133">Transmembrane helix</keyword>
<dbReference type="InterPro" id="IPR039524">
    <property type="entry name" value="PIGO/GPI13"/>
</dbReference>
<dbReference type="GO" id="GO:0006506">
    <property type="term" value="P:GPI anchor biosynthetic process"/>
    <property type="evidence" value="ECO:0007669"/>
    <property type="project" value="UniProtKB-KW"/>
</dbReference>
<evidence type="ECO:0000256" key="1">
    <source>
        <dbReference type="ARBA" id="ARBA00004477"/>
    </source>
</evidence>
<feature type="transmembrane region" description="Helical" evidence="11">
    <location>
        <begin position="655"/>
        <end position="678"/>
    </location>
</feature>
<feature type="transmembrane region" description="Helical" evidence="11">
    <location>
        <begin position="501"/>
        <end position="521"/>
    </location>
</feature>
<keyword evidence="5" id="KW-0808">Transferase</keyword>
<feature type="transmembrane region" description="Helical" evidence="11">
    <location>
        <begin position="434"/>
        <end position="454"/>
    </location>
</feature>
<proteinExistence type="inferred from homology"/>
<dbReference type="SUPFAM" id="SSF53649">
    <property type="entry name" value="Alkaline phosphatase-like"/>
    <property type="match status" value="1"/>
</dbReference>